<reference evidence="3" key="2">
    <citation type="submission" date="2015-01" db="EMBL/GenBank/DDBJ databases">
        <title>Evolutionary Origins and Diversification of the Mycorrhizal Mutualists.</title>
        <authorList>
            <consortium name="DOE Joint Genome Institute"/>
            <consortium name="Mycorrhizal Genomics Consortium"/>
            <person name="Kohler A."/>
            <person name="Kuo A."/>
            <person name="Nagy L.G."/>
            <person name="Floudas D."/>
            <person name="Copeland A."/>
            <person name="Barry K.W."/>
            <person name="Cichocki N."/>
            <person name="Veneault-Fourrey C."/>
            <person name="LaButti K."/>
            <person name="Lindquist E.A."/>
            <person name="Lipzen A."/>
            <person name="Lundell T."/>
            <person name="Morin E."/>
            <person name="Murat C."/>
            <person name="Riley R."/>
            <person name="Ohm R."/>
            <person name="Sun H."/>
            <person name="Tunlid A."/>
            <person name="Henrissat B."/>
            <person name="Grigoriev I.V."/>
            <person name="Hibbett D.S."/>
            <person name="Martin F."/>
        </authorList>
    </citation>
    <scope>NUCLEOTIDE SEQUENCE [LARGE SCALE GENOMIC DNA]</scope>
    <source>
        <strain evidence="3">MAFF 305830</strain>
    </source>
</reference>
<reference evidence="2 3" key="1">
    <citation type="submission" date="2014-04" db="EMBL/GenBank/DDBJ databases">
        <authorList>
            <consortium name="DOE Joint Genome Institute"/>
            <person name="Kuo A."/>
            <person name="Zuccaro A."/>
            <person name="Kohler A."/>
            <person name="Nagy L.G."/>
            <person name="Floudas D."/>
            <person name="Copeland A."/>
            <person name="Barry K.W."/>
            <person name="Cichocki N."/>
            <person name="Veneault-Fourrey C."/>
            <person name="LaButti K."/>
            <person name="Lindquist E.A."/>
            <person name="Lipzen A."/>
            <person name="Lundell T."/>
            <person name="Morin E."/>
            <person name="Murat C."/>
            <person name="Sun H."/>
            <person name="Tunlid A."/>
            <person name="Henrissat B."/>
            <person name="Grigoriev I.V."/>
            <person name="Hibbett D.S."/>
            <person name="Martin F."/>
            <person name="Nordberg H.P."/>
            <person name="Cantor M.N."/>
            <person name="Hua S.X."/>
        </authorList>
    </citation>
    <scope>NUCLEOTIDE SEQUENCE [LARGE SCALE GENOMIC DNA]</scope>
    <source>
        <strain evidence="2 3">MAFF 305830</strain>
    </source>
</reference>
<dbReference type="Proteomes" id="UP000054097">
    <property type="component" value="Unassembled WGS sequence"/>
</dbReference>
<dbReference type="EMBL" id="KN824297">
    <property type="protein sequence ID" value="KIM27729.1"/>
    <property type="molecule type" value="Genomic_DNA"/>
</dbReference>
<evidence type="ECO:0000313" key="2">
    <source>
        <dbReference type="EMBL" id="KIM27729.1"/>
    </source>
</evidence>
<organism evidence="2 3">
    <name type="scientific">Serendipita vermifera MAFF 305830</name>
    <dbReference type="NCBI Taxonomy" id="933852"/>
    <lineage>
        <taxon>Eukaryota</taxon>
        <taxon>Fungi</taxon>
        <taxon>Dikarya</taxon>
        <taxon>Basidiomycota</taxon>
        <taxon>Agaricomycotina</taxon>
        <taxon>Agaricomycetes</taxon>
        <taxon>Sebacinales</taxon>
        <taxon>Serendipitaceae</taxon>
        <taxon>Serendipita</taxon>
    </lineage>
</organism>
<keyword evidence="3" id="KW-1185">Reference proteome</keyword>
<gene>
    <name evidence="2" type="ORF">M408DRAFT_163718</name>
</gene>
<dbReference type="AlphaFoldDB" id="A0A0C3B6H0"/>
<accession>A0A0C3B6H0</accession>
<name>A0A0C3B6H0_SERVB</name>
<evidence type="ECO:0000256" key="1">
    <source>
        <dbReference type="SAM" id="MobiDB-lite"/>
    </source>
</evidence>
<feature type="region of interest" description="Disordered" evidence="1">
    <location>
        <begin position="1"/>
        <end position="37"/>
    </location>
</feature>
<feature type="compositionally biased region" description="Basic and acidic residues" evidence="1">
    <location>
        <begin position="16"/>
        <end position="31"/>
    </location>
</feature>
<dbReference type="HOGENOM" id="CLU_2334944_0_0_1"/>
<proteinExistence type="predicted"/>
<protein>
    <submittedName>
        <fullName evidence="2">Uncharacterized protein</fullName>
    </submittedName>
</protein>
<sequence length="98" mass="11526">MLPPPYRNLLSSKPRARADTDPPRFDQETHHISTRRQNLKREGTKILFFCLSHARFHKAGKLGCELCSRRHRVCALTSRPRRRHIKLGFRLDYGGFSR</sequence>
<evidence type="ECO:0000313" key="3">
    <source>
        <dbReference type="Proteomes" id="UP000054097"/>
    </source>
</evidence>